<evidence type="ECO:0000313" key="1">
    <source>
        <dbReference type="EMBL" id="OGZ18187.1"/>
    </source>
</evidence>
<dbReference type="AlphaFoldDB" id="A0A1G2DXA2"/>
<evidence type="ECO:0008006" key="3">
    <source>
        <dbReference type="Google" id="ProtNLM"/>
    </source>
</evidence>
<comment type="caution">
    <text evidence="1">The sequence shown here is derived from an EMBL/GenBank/DDBJ whole genome shotgun (WGS) entry which is preliminary data.</text>
</comment>
<dbReference type="NCBIfam" id="TIGR04256">
    <property type="entry name" value="GxxExxY"/>
    <property type="match status" value="1"/>
</dbReference>
<protein>
    <recommendedName>
        <fullName evidence="3">GxxExxY protein</fullName>
    </recommendedName>
</protein>
<organism evidence="1 2">
    <name type="scientific">Candidatus Nealsonbacteria bacterium RBG_13_37_56</name>
    <dbReference type="NCBI Taxonomy" id="1801661"/>
    <lineage>
        <taxon>Bacteria</taxon>
        <taxon>Candidatus Nealsoniibacteriota</taxon>
    </lineage>
</organism>
<gene>
    <name evidence="1" type="ORF">A2V72_01605</name>
</gene>
<dbReference type="Proteomes" id="UP000178893">
    <property type="component" value="Unassembled WGS sequence"/>
</dbReference>
<accession>A0A1G2DXA2</accession>
<name>A0A1G2DXA2_9BACT</name>
<evidence type="ECO:0000313" key="2">
    <source>
        <dbReference type="Proteomes" id="UP000178893"/>
    </source>
</evidence>
<sequence>MTLINKNILYPDLSYKICGLCFRVHNKLGRYMNEKQYADALEVLLKENKIDYLREKALPVSFLGEKERRNIPDFIIEDKVIIDLKAKFFISKEDYFQMQRYLESYRRELGLIINFRKKYIYPKRILNRINS</sequence>
<dbReference type="EMBL" id="MHLW01000012">
    <property type="protein sequence ID" value="OGZ18187.1"/>
    <property type="molecule type" value="Genomic_DNA"/>
</dbReference>
<reference evidence="1 2" key="1">
    <citation type="journal article" date="2016" name="Nat. Commun.">
        <title>Thousands of microbial genomes shed light on interconnected biogeochemical processes in an aquifer system.</title>
        <authorList>
            <person name="Anantharaman K."/>
            <person name="Brown C.T."/>
            <person name="Hug L.A."/>
            <person name="Sharon I."/>
            <person name="Castelle C.J."/>
            <person name="Probst A.J."/>
            <person name="Thomas B.C."/>
            <person name="Singh A."/>
            <person name="Wilkins M.J."/>
            <person name="Karaoz U."/>
            <person name="Brodie E.L."/>
            <person name="Williams K.H."/>
            <person name="Hubbard S.S."/>
            <person name="Banfield J.F."/>
        </authorList>
    </citation>
    <scope>NUCLEOTIDE SEQUENCE [LARGE SCALE GENOMIC DNA]</scope>
</reference>
<dbReference type="Pfam" id="PF13366">
    <property type="entry name" value="PDDEXK_3"/>
    <property type="match status" value="1"/>
</dbReference>
<dbReference type="InterPro" id="IPR026350">
    <property type="entry name" value="GxxExxY"/>
</dbReference>
<proteinExistence type="predicted"/>